<evidence type="ECO:0000256" key="6">
    <source>
        <dbReference type="RuleBase" id="RU003797"/>
    </source>
</evidence>
<evidence type="ECO:0000256" key="1">
    <source>
        <dbReference type="ARBA" id="ARBA00022670"/>
    </source>
</evidence>
<name>A0A915YKF4_9BACT</name>
<evidence type="ECO:0000256" key="2">
    <source>
        <dbReference type="ARBA" id="ARBA00022723"/>
    </source>
</evidence>
<dbReference type="Pfam" id="PF04002">
    <property type="entry name" value="RadC"/>
    <property type="match status" value="1"/>
</dbReference>
<dbReference type="Pfam" id="PF20582">
    <property type="entry name" value="UPF0758_N"/>
    <property type="match status" value="1"/>
</dbReference>
<dbReference type="PANTHER" id="PTHR30471">
    <property type="entry name" value="DNA REPAIR PROTEIN RADC"/>
    <property type="match status" value="1"/>
</dbReference>
<reference evidence="9" key="1">
    <citation type="submission" date="2022-09" db="EMBL/GenBank/DDBJ databases">
        <title>Aureispira anguillicida sp. nov., isolated from Leptocephalus of Japanese eel Anguilla japonica.</title>
        <authorList>
            <person name="Yuasa K."/>
            <person name="Mekata T."/>
            <person name="Ikunari K."/>
        </authorList>
    </citation>
    <scope>NUCLEOTIDE SEQUENCE</scope>
    <source>
        <strain evidence="9">EL160426</strain>
    </source>
</reference>
<keyword evidence="10" id="KW-1185">Reference proteome</keyword>
<dbReference type="PROSITE" id="PS50249">
    <property type="entry name" value="MPN"/>
    <property type="match status" value="1"/>
</dbReference>
<dbReference type="GO" id="GO:0006508">
    <property type="term" value="P:proteolysis"/>
    <property type="evidence" value="ECO:0007669"/>
    <property type="project" value="UniProtKB-KW"/>
</dbReference>
<dbReference type="EMBL" id="AP026867">
    <property type="protein sequence ID" value="BDS14855.1"/>
    <property type="molecule type" value="Genomic_DNA"/>
</dbReference>
<evidence type="ECO:0000313" key="10">
    <source>
        <dbReference type="Proteomes" id="UP001060919"/>
    </source>
</evidence>
<keyword evidence="1" id="KW-0645">Protease</keyword>
<evidence type="ECO:0000256" key="4">
    <source>
        <dbReference type="ARBA" id="ARBA00022833"/>
    </source>
</evidence>
<gene>
    <name evidence="9" type="ORF">AsAng_0056370</name>
</gene>
<organism evidence="9 10">
    <name type="scientific">Aureispira anguillae</name>
    <dbReference type="NCBI Taxonomy" id="2864201"/>
    <lineage>
        <taxon>Bacteria</taxon>
        <taxon>Pseudomonadati</taxon>
        <taxon>Bacteroidota</taxon>
        <taxon>Saprospiria</taxon>
        <taxon>Saprospirales</taxon>
        <taxon>Saprospiraceae</taxon>
        <taxon>Aureispira</taxon>
    </lineage>
</organism>
<dbReference type="Proteomes" id="UP001060919">
    <property type="component" value="Chromosome"/>
</dbReference>
<sequence>MHYSNTTKLSSIKSWAEEDRPREKMLQRGRKHLSNAELIAILIGSGSATESAVGLAQRILNSSKNNLQELGKKSIQELQLFKGVGPAKAVSIAAALELGIRRQATPIVQKPQITQSSDAYNILVADLMDLPHEEFIVLLLNQSNRVMKRIYISVGGVAGTVVDVKKIFRAVLENPLVSAIILGHNHPSDNLHPSKADIDITQKIKQAGKYLDIAVLDHLIIAGNSYTSLADEGLM</sequence>
<dbReference type="NCBIfam" id="NF000642">
    <property type="entry name" value="PRK00024.1"/>
    <property type="match status" value="1"/>
</dbReference>
<evidence type="ECO:0000259" key="8">
    <source>
        <dbReference type="PROSITE" id="PS50249"/>
    </source>
</evidence>
<feature type="compositionally biased region" description="Polar residues" evidence="7">
    <location>
        <begin position="1"/>
        <end position="13"/>
    </location>
</feature>
<comment type="similarity">
    <text evidence="6">Belongs to the UPF0758 family.</text>
</comment>
<dbReference type="KEGG" id="aup:AsAng_0056370"/>
<dbReference type="PANTHER" id="PTHR30471:SF3">
    <property type="entry name" value="UPF0758 PROTEIN YEES-RELATED"/>
    <property type="match status" value="1"/>
</dbReference>
<protein>
    <submittedName>
        <fullName evidence="9">DNA repair protein RadC</fullName>
    </submittedName>
</protein>
<accession>A0A915YKF4</accession>
<feature type="region of interest" description="Disordered" evidence="7">
    <location>
        <begin position="1"/>
        <end position="21"/>
    </location>
</feature>
<keyword evidence="4" id="KW-0862">Zinc</keyword>
<evidence type="ECO:0000256" key="3">
    <source>
        <dbReference type="ARBA" id="ARBA00022801"/>
    </source>
</evidence>
<dbReference type="RefSeq" id="WP_264790058.1">
    <property type="nucleotide sequence ID" value="NZ_AP026867.1"/>
</dbReference>
<dbReference type="NCBIfam" id="TIGR00608">
    <property type="entry name" value="radc"/>
    <property type="match status" value="1"/>
</dbReference>
<dbReference type="GO" id="GO:0008237">
    <property type="term" value="F:metallopeptidase activity"/>
    <property type="evidence" value="ECO:0007669"/>
    <property type="project" value="UniProtKB-KW"/>
</dbReference>
<dbReference type="InterPro" id="IPR025657">
    <property type="entry name" value="RadC_JAB"/>
</dbReference>
<dbReference type="InterPro" id="IPR046778">
    <property type="entry name" value="UPF0758_N"/>
</dbReference>
<keyword evidence="3" id="KW-0378">Hydrolase</keyword>
<keyword evidence="5" id="KW-0482">Metalloprotease</keyword>
<dbReference type="AlphaFoldDB" id="A0A915YKF4"/>
<keyword evidence="2" id="KW-0479">Metal-binding</keyword>
<proteinExistence type="inferred from homology"/>
<dbReference type="GO" id="GO:0046872">
    <property type="term" value="F:metal ion binding"/>
    <property type="evidence" value="ECO:0007669"/>
    <property type="project" value="UniProtKB-KW"/>
</dbReference>
<feature type="domain" description="MPN" evidence="8">
    <location>
        <begin position="112"/>
        <end position="235"/>
    </location>
</feature>
<dbReference type="InterPro" id="IPR001405">
    <property type="entry name" value="UPF0758"/>
</dbReference>
<dbReference type="Gene3D" id="3.40.140.10">
    <property type="entry name" value="Cytidine Deaminase, domain 2"/>
    <property type="match status" value="1"/>
</dbReference>
<dbReference type="CDD" id="cd08071">
    <property type="entry name" value="MPN_DUF2466"/>
    <property type="match status" value="1"/>
</dbReference>
<evidence type="ECO:0000256" key="5">
    <source>
        <dbReference type="ARBA" id="ARBA00023049"/>
    </source>
</evidence>
<evidence type="ECO:0000313" key="9">
    <source>
        <dbReference type="EMBL" id="BDS14855.1"/>
    </source>
</evidence>
<dbReference type="InterPro" id="IPR037518">
    <property type="entry name" value="MPN"/>
</dbReference>
<evidence type="ECO:0000256" key="7">
    <source>
        <dbReference type="SAM" id="MobiDB-lite"/>
    </source>
</evidence>